<dbReference type="InParanoid" id="G0V6M3"/>
<proteinExistence type="inferred from homology"/>
<comment type="similarity">
    <text evidence="2">Belongs to the bacterial ribosomal protein bS6 family.</text>
</comment>
<dbReference type="PANTHER" id="PTHR21011:SF1">
    <property type="entry name" value="SMALL RIBOSOMAL SUBUNIT PROTEIN BS6M"/>
    <property type="match status" value="1"/>
</dbReference>
<dbReference type="KEGG" id="ncs:NCAS_0A05610"/>
<evidence type="ECO:0000256" key="5">
    <source>
        <dbReference type="ARBA" id="ARBA00023274"/>
    </source>
</evidence>
<evidence type="ECO:0000313" key="8">
    <source>
        <dbReference type="EMBL" id="CCC67119.1"/>
    </source>
</evidence>
<dbReference type="RefSeq" id="XP_003673502.1">
    <property type="nucleotide sequence ID" value="XM_003673454.1"/>
</dbReference>
<dbReference type="InterPro" id="IPR000529">
    <property type="entry name" value="Ribosomal_bS6"/>
</dbReference>
<evidence type="ECO:0000256" key="6">
    <source>
        <dbReference type="ARBA" id="ARBA00035170"/>
    </source>
</evidence>
<dbReference type="GeneID" id="96900600"/>
<gene>
    <name evidence="8" type="primary">NCAS0A05610</name>
    <name evidence="8" type="ordered locus">NCAS_0A05610</name>
</gene>
<evidence type="ECO:0000256" key="2">
    <source>
        <dbReference type="ARBA" id="ARBA00009512"/>
    </source>
</evidence>
<dbReference type="PANTHER" id="PTHR21011">
    <property type="entry name" value="MITOCHONDRIAL 28S RIBOSOMAL PROTEIN S6"/>
    <property type="match status" value="1"/>
</dbReference>
<protein>
    <recommendedName>
        <fullName evidence="6">Small ribosomal subunit protein bS6m</fullName>
    </recommendedName>
</protein>
<dbReference type="STRING" id="1064592.G0V6M3"/>
<dbReference type="Gene3D" id="3.30.70.60">
    <property type="match status" value="1"/>
</dbReference>
<comment type="function">
    <text evidence="7">Component of the mitochondrial ribosome (mitoribosome), a dedicated translation machinery responsible for the synthesis of mitochondrial genome-encoded proteins, including at least some of the essential transmembrane subunits of the mitochondrial respiratory chain. The mitoribosomes are attached to the mitochondrial inner membrane and translation products are cotranslationally integrated into the membrane.</text>
</comment>
<dbReference type="Pfam" id="PF01250">
    <property type="entry name" value="Ribosomal_S6"/>
    <property type="match status" value="1"/>
</dbReference>
<dbReference type="FunCoup" id="G0V6M3">
    <property type="interactions" value="291"/>
</dbReference>
<dbReference type="GO" id="GO:0006412">
    <property type="term" value="P:translation"/>
    <property type="evidence" value="ECO:0007669"/>
    <property type="project" value="InterPro"/>
</dbReference>
<dbReference type="Proteomes" id="UP000001640">
    <property type="component" value="Chromosome 1"/>
</dbReference>
<dbReference type="EMBL" id="HE576752">
    <property type="protein sequence ID" value="CCC67119.1"/>
    <property type="molecule type" value="Genomic_DNA"/>
</dbReference>
<dbReference type="GO" id="GO:0003735">
    <property type="term" value="F:structural constituent of ribosome"/>
    <property type="evidence" value="ECO:0007669"/>
    <property type="project" value="EnsemblFungi"/>
</dbReference>
<reference evidence="8 9" key="1">
    <citation type="journal article" date="2011" name="Proc. Natl. Acad. Sci. U.S.A.">
        <title>Evolutionary erosion of yeast sex chromosomes by mating-type switching accidents.</title>
        <authorList>
            <person name="Gordon J.L."/>
            <person name="Armisen D."/>
            <person name="Proux-Wera E."/>
            <person name="Oheigeartaigh S.S."/>
            <person name="Byrne K.P."/>
            <person name="Wolfe K.H."/>
        </authorList>
    </citation>
    <scope>NUCLEOTIDE SEQUENCE [LARGE SCALE GENOMIC DNA]</scope>
    <source>
        <strain evidence="9">ATCC 76901 / BCRC 22586 / CBS 4309 / NBRC 1992 / NRRL Y-12630</strain>
    </source>
</reference>
<dbReference type="InterPro" id="IPR035980">
    <property type="entry name" value="Ribosomal_bS6_sf"/>
</dbReference>
<dbReference type="eggNOG" id="KOG4708">
    <property type="taxonomic scope" value="Eukaryota"/>
</dbReference>
<dbReference type="GO" id="GO:0005763">
    <property type="term" value="C:mitochondrial small ribosomal subunit"/>
    <property type="evidence" value="ECO:0007669"/>
    <property type="project" value="EnsemblFungi"/>
</dbReference>
<evidence type="ECO:0000256" key="4">
    <source>
        <dbReference type="ARBA" id="ARBA00023128"/>
    </source>
</evidence>
<dbReference type="GO" id="GO:0070181">
    <property type="term" value="F:small ribosomal subunit rRNA binding"/>
    <property type="evidence" value="ECO:0007669"/>
    <property type="project" value="TreeGrafter"/>
</dbReference>
<sequence length="173" mass="20063">MILYSTVFHCIVCFFAYKNEYQGLTSQLEFKQFIKEDEQVKMLYELIGIVRILDPVVKHKEAKELITTIGKLVINNRGVIRNIIPMKDSLKLPKIMTKDQEQHFQGYHFMMLFDSSPAVQSEILRTLKKDPRVIRSSIIKVNTEKELDVAPSLDKISGFKSVLEKVNNSGVRW</sequence>
<dbReference type="AlphaFoldDB" id="G0V6M3"/>
<dbReference type="NCBIfam" id="TIGR00166">
    <property type="entry name" value="S6"/>
    <property type="match status" value="1"/>
</dbReference>
<accession>G0V6M3</accession>
<keyword evidence="5" id="KW-0687">Ribonucleoprotein</keyword>
<dbReference type="OrthoDB" id="10259681at2759"/>
<keyword evidence="9" id="KW-1185">Reference proteome</keyword>
<keyword evidence="4" id="KW-0496">Mitochondrion</keyword>
<comment type="subcellular location">
    <subcellularLocation>
        <location evidence="1">Mitochondrion</location>
    </subcellularLocation>
</comment>
<reference key="2">
    <citation type="submission" date="2011-08" db="EMBL/GenBank/DDBJ databases">
        <title>Genome sequence of Naumovozyma castellii.</title>
        <authorList>
            <person name="Gordon J.L."/>
            <person name="Armisen D."/>
            <person name="Proux-Wera E."/>
            <person name="OhEigeartaigh S.S."/>
            <person name="Byrne K.P."/>
            <person name="Wolfe K.H."/>
        </authorList>
    </citation>
    <scope>NUCLEOTIDE SEQUENCE</scope>
    <source>
        <strain>Type strain:CBS 4309</strain>
    </source>
</reference>
<evidence type="ECO:0000256" key="3">
    <source>
        <dbReference type="ARBA" id="ARBA00022980"/>
    </source>
</evidence>
<name>G0V6M3_NAUCA</name>
<keyword evidence="3" id="KW-0689">Ribosomal protein</keyword>
<dbReference type="HOGENOM" id="CLU_126331_3_0_1"/>
<evidence type="ECO:0000256" key="1">
    <source>
        <dbReference type="ARBA" id="ARBA00004173"/>
    </source>
</evidence>
<evidence type="ECO:0000256" key="7">
    <source>
        <dbReference type="ARBA" id="ARBA00037226"/>
    </source>
</evidence>
<organism evidence="8 9">
    <name type="scientific">Naumovozyma castellii</name>
    <name type="common">Yeast</name>
    <name type="synonym">Saccharomyces castellii</name>
    <dbReference type="NCBI Taxonomy" id="27288"/>
    <lineage>
        <taxon>Eukaryota</taxon>
        <taxon>Fungi</taxon>
        <taxon>Dikarya</taxon>
        <taxon>Ascomycota</taxon>
        <taxon>Saccharomycotina</taxon>
        <taxon>Saccharomycetes</taxon>
        <taxon>Saccharomycetales</taxon>
        <taxon>Saccharomycetaceae</taxon>
        <taxon>Naumovozyma</taxon>
    </lineage>
</organism>
<dbReference type="SUPFAM" id="SSF54995">
    <property type="entry name" value="Ribosomal protein S6"/>
    <property type="match status" value="1"/>
</dbReference>
<evidence type="ECO:0000313" key="9">
    <source>
        <dbReference type="Proteomes" id="UP000001640"/>
    </source>
</evidence>
<dbReference type="CDD" id="cd15465">
    <property type="entry name" value="bS6_mito"/>
    <property type="match status" value="1"/>
</dbReference>
<dbReference type="InterPro" id="IPR014717">
    <property type="entry name" value="Transl_elong_EF1B/ribsomal_bS6"/>
</dbReference>
<dbReference type="FunFam" id="3.30.70.60:FF:000007">
    <property type="entry name" value="37S ribosomal protein Mrp17"/>
    <property type="match status" value="1"/>
</dbReference>